<dbReference type="EMBL" id="BARW01001819">
    <property type="protein sequence ID" value="GAI64203.1"/>
    <property type="molecule type" value="Genomic_DNA"/>
</dbReference>
<comment type="caution">
    <text evidence="1">The sequence shown here is derived from an EMBL/GenBank/DDBJ whole genome shotgun (WGS) entry which is preliminary data.</text>
</comment>
<proteinExistence type="predicted"/>
<gene>
    <name evidence="1" type="ORF">S12H4_05475</name>
</gene>
<accession>X1Q7J3</accession>
<organism evidence="1">
    <name type="scientific">marine sediment metagenome</name>
    <dbReference type="NCBI Taxonomy" id="412755"/>
    <lineage>
        <taxon>unclassified sequences</taxon>
        <taxon>metagenomes</taxon>
        <taxon>ecological metagenomes</taxon>
    </lineage>
</organism>
<evidence type="ECO:0000313" key="1">
    <source>
        <dbReference type="EMBL" id="GAI64203.1"/>
    </source>
</evidence>
<protein>
    <submittedName>
        <fullName evidence="1">Uncharacterized protein</fullName>
    </submittedName>
</protein>
<dbReference type="AlphaFoldDB" id="X1Q7J3"/>
<reference evidence="1" key="1">
    <citation type="journal article" date="2014" name="Front. Microbiol.">
        <title>High frequency of phylogenetically diverse reductive dehalogenase-homologous genes in deep subseafloor sedimentary metagenomes.</title>
        <authorList>
            <person name="Kawai M."/>
            <person name="Futagami T."/>
            <person name="Toyoda A."/>
            <person name="Takaki Y."/>
            <person name="Nishi S."/>
            <person name="Hori S."/>
            <person name="Arai W."/>
            <person name="Tsubouchi T."/>
            <person name="Morono Y."/>
            <person name="Uchiyama I."/>
            <person name="Ito T."/>
            <person name="Fujiyama A."/>
            <person name="Inagaki F."/>
            <person name="Takami H."/>
        </authorList>
    </citation>
    <scope>NUCLEOTIDE SEQUENCE</scope>
    <source>
        <strain evidence="1">Expedition CK06-06</strain>
    </source>
</reference>
<sequence>MRKWIRTRRIIKLGDKITDEILWREERPIEEAEKEERELWDKLEKAQEKEK</sequence>
<name>X1Q7J3_9ZZZZ</name>